<name>A0AA91I5Q8_9GAMM</name>
<reference evidence="2 3" key="1">
    <citation type="submission" date="2016-03" db="EMBL/GenBank/DDBJ databases">
        <authorList>
            <person name="Heylen K."/>
            <person name="De Vos P."/>
            <person name="Vekeman B."/>
        </authorList>
    </citation>
    <scope>NUCLEOTIDE SEQUENCE [LARGE SCALE GENOMIC DNA]</scope>
    <source>
        <strain evidence="2 3">R-49807</strain>
    </source>
</reference>
<comment type="caution">
    <text evidence="2">The sequence shown here is derived from an EMBL/GenBank/DDBJ whole genome shotgun (WGS) entry which is preliminary data.</text>
</comment>
<dbReference type="InterPro" id="IPR008490">
    <property type="entry name" value="Transposase_InsH_N"/>
</dbReference>
<sequence length="134" mass="15638">MRGHDAIQSSWFSYVSLEERIPKQHPLRRLRLLVDGVLASMDAVFAERYSHTGRPSIAPEKLLRALLLQVLYTVRSERQLMEQLDYNLLFRWFVGLGIDDAVWERSVFSANRERLLSEALSREFFERVLAIADS</sequence>
<feature type="domain" description="Transposase InsH N-terminal" evidence="1">
    <location>
        <begin position="16"/>
        <end position="114"/>
    </location>
</feature>
<evidence type="ECO:0000313" key="2">
    <source>
        <dbReference type="EMBL" id="OAI27073.1"/>
    </source>
</evidence>
<dbReference type="Pfam" id="PF05598">
    <property type="entry name" value="DUF772"/>
    <property type="match status" value="1"/>
</dbReference>
<dbReference type="AlphaFoldDB" id="A0AA91I5Q8"/>
<protein>
    <recommendedName>
        <fullName evidence="1">Transposase InsH N-terminal domain-containing protein</fullName>
    </recommendedName>
</protein>
<evidence type="ECO:0000313" key="3">
    <source>
        <dbReference type="Proteomes" id="UP000077734"/>
    </source>
</evidence>
<dbReference type="PANTHER" id="PTHR35604">
    <property type="entry name" value="TRANSPOSASE INSH FOR INSERTION SEQUENCE ELEMENT IS5A-RELATED"/>
    <property type="match status" value="1"/>
</dbReference>
<dbReference type="Proteomes" id="UP000077734">
    <property type="component" value="Unassembled WGS sequence"/>
</dbReference>
<gene>
    <name evidence="2" type="ORF">A1356_10230</name>
</gene>
<evidence type="ECO:0000259" key="1">
    <source>
        <dbReference type="Pfam" id="PF05598"/>
    </source>
</evidence>
<dbReference type="EMBL" id="LUUL01000066">
    <property type="protein sequence ID" value="OAI27073.1"/>
    <property type="molecule type" value="Genomic_DNA"/>
</dbReference>
<organism evidence="2 3">
    <name type="scientific">Methylomonas koyamae</name>
    <dbReference type="NCBI Taxonomy" id="702114"/>
    <lineage>
        <taxon>Bacteria</taxon>
        <taxon>Pseudomonadati</taxon>
        <taxon>Pseudomonadota</taxon>
        <taxon>Gammaproteobacteria</taxon>
        <taxon>Methylococcales</taxon>
        <taxon>Methylococcaceae</taxon>
        <taxon>Methylomonas</taxon>
    </lineage>
</organism>
<accession>A0AA91I5Q8</accession>
<dbReference type="PANTHER" id="PTHR35604:SF2">
    <property type="entry name" value="TRANSPOSASE INSH FOR INSERTION SEQUENCE ELEMENT IS5A-RELATED"/>
    <property type="match status" value="1"/>
</dbReference>
<proteinExistence type="predicted"/>
<keyword evidence="3" id="KW-1185">Reference proteome</keyword>